<organism evidence="1 2">
    <name type="scientific">Dentiscutata erythropus</name>
    <dbReference type="NCBI Taxonomy" id="1348616"/>
    <lineage>
        <taxon>Eukaryota</taxon>
        <taxon>Fungi</taxon>
        <taxon>Fungi incertae sedis</taxon>
        <taxon>Mucoromycota</taxon>
        <taxon>Glomeromycotina</taxon>
        <taxon>Glomeromycetes</taxon>
        <taxon>Diversisporales</taxon>
        <taxon>Gigasporaceae</taxon>
        <taxon>Dentiscutata</taxon>
    </lineage>
</organism>
<name>A0A9N9JN51_9GLOM</name>
<feature type="non-terminal residue" evidence="1">
    <location>
        <position position="1"/>
    </location>
</feature>
<dbReference type="AlphaFoldDB" id="A0A9N9JN51"/>
<evidence type="ECO:0000313" key="1">
    <source>
        <dbReference type="EMBL" id="CAG8788516.1"/>
    </source>
</evidence>
<keyword evidence="2" id="KW-1185">Reference proteome</keyword>
<dbReference type="OrthoDB" id="2377383at2759"/>
<reference evidence="1" key="1">
    <citation type="submission" date="2021-06" db="EMBL/GenBank/DDBJ databases">
        <authorList>
            <person name="Kallberg Y."/>
            <person name="Tangrot J."/>
            <person name="Rosling A."/>
        </authorList>
    </citation>
    <scope>NUCLEOTIDE SEQUENCE</scope>
    <source>
        <strain evidence="1">MA453B</strain>
    </source>
</reference>
<gene>
    <name evidence="1" type="ORF">DERYTH_LOCUS20922</name>
</gene>
<proteinExistence type="predicted"/>
<accession>A0A9N9JN51</accession>
<dbReference type="EMBL" id="CAJVPY010025626">
    <property type="protein sequence ID" value="CAG8788516.1"/>
    <property type="molecule type" value="Genomic_DNA"/>
</dbReference>
<dbReference type="Proteomes" id="UP000789405">
    <property type="component" value="Unassembled WGS sequence"/>
</dbReference>
<sequence>QGSSRSDFAIVMNNQDGLQFAFLLVEFKNNGYEVYKDNIVVVTKAAHVFNKILSYNSTEKK</sequence>
<comment type="caution">
    <text evidence="1">The sequence shown here is derived from an EMBL/GenBank/DDBJ whole genome shotgun (WGS) entry which is preliminary data.</text>
</comment>
<feature type="non-terminal residue" evidence="1">
    <location>
        <position position="61"/>
    </location>
</feature>
<evidence type="ECO:0000313" key="2">
    <source>
        <dbReference type="Proteomes" id="UP000789405"/>
    </source>
</evidence>
<protein>
    <submittedName>
        <fullName evidence="1">13095_t:CDS:1</fullName>
    </submittedName>
</protein>